<dbReference type="Proteomes" id="UP000739538">
    <property type="component" value="Unassembled WGS sequence"/>
</dbReference>
<dbReference type="InterPro" id="IPR015424">
    <property type="entry name" value="PyrdxlP-dep_Trfase"/>
</dbReference>
<protein>
    <submittedName>
        <fullName evidence="3">Aminotransferase class V-fold PLP-dependent enzyme</fullName>
    </submittedName>
</protein>
<dbReference type="InterPro" id="IPR015421">
    <property type="entry name" value="PyrdxlP-dep_Trfase_major"/>
</dbReference>
<keyword evidence="1" id="KW-0663">Pyridoxal phosphate</keyword>
<dbReference type="Gene3D" id="3.90.1150.10">
    <property type="entry name" value="Aspartate Aminotransferase, domain 1"/>
    <property type="match status" value="1"/>
</dbReference>
<comment type="caution">
    <text evidence="3">The sequence shown here is derived from an EMBL/GenBank/DDBJ whole genome shotgun (WGS) entry which is preliminary data.</text>
</comment>
<dbReference type="Pfam" id="PF00266">
    <property type="entry name" value="Aminotran_5"/>
    <property type="match status" value="1"/>
</dbReference>
<evidence type="ECO:0000256" key="1">
    <source>
        <dbReference type="ARBA" id="ARBA00022898"/>
    </source>
</evidence>
<dbReference type="PANTHER" id="PTHR43092">
    <property type="entry name" value="L-CYSTEINE DESULFHYDRASE"/>
    <property type="match status" value="1"/>
</dbReference>
<dbReference type="GO" id="GO:0008483">
    <property type="term" value="F:transaminase activity"/>
    <property type="evidence" value="ECO:0007669"/>
    <property type="project" value="UniProtKB-KW"/>
</dbReference>
<dbReference type="InterPro" id="IPR000192">
    <property type="entry name" value="Aminotrans_V_dom"/>
</dbReference>
<dbReference type="AlphaFoldDB" id="A0A956SFM6"/>
<proteinExistence type="predicted"/>
<keyword evidence="3" id="KW-0032">Aminotransferase</keyword>
<dbReference type="PANTHER" id="PTHR43092:SF2">
    <property type="entry name" value="HERCYNYLCYSTEINE SULFOXIDE LYASE"/>
    <property type="match status" value="1"/>
</dbReference>
<evidence type="ECO:0000313" key="3">
    <source>
        <dbReference type="EMBL" id="MCA9758870.1"/>
    </source>
</evidence>
<dbReference type="EMBL" id="JAGQHS010000223">
    <property type="protein sequence ID" value="MCA9758870.1"/>
    <property type="molecule type" value="Genomic_DNA"/>
</dbReference>
<evidence type="ECO:0000313" key="4">
    <source>
        <dbReference type="Proteomes" id="UP000739538"/>
    </source>
</evidence>
<dbReference type="Gene3D" id="3.40.640.10">
    <property type="entry name" value="Type I PLP-dependent aspartate aminotransferase-like (Major domain)"/>
    <property type="match status" value="1"/>
</dbReference>
<dbReference type="SUPFAM" id="SSF53383">
    <property type="entry name" value="PLP-dependent transferases"/>
    <property type="match status" value="1"/>
</dbReference>
<reference evidence="3" key="2">
    <citation type="journal article" date="2021" name="Microbiome">
        <title>Successional dynamics and alternative stable states in a saline activated sludge microbial community over 9 years.</title>
        <authorList>
            <person name="Wang Y."/>
            <person name="Ye J."/>
            <person name="Ju F."/>
            <person name="Liu L."/>
            <person name="Boyd J.A."/>
            <person name="Deng Y."/>
            <person name="Parks D.H."/>
            <person name="Jiang X."/>
            <person name="Yin X."/>
            <person name="Woodcroft B.J."/>
            <person name="Tyson G.W."/>
            <person name="Hugenholtz P."/>
            <person name="Polz M.F."/>
            <person name="Zhang T."/>
        </authorList>
    </citation>
    <scope>NUCLEOTIDE SEQUENCE</scope>
    <source>
        <strain evidence="3">HKST-UBA02</strain>
    </source>
</reference>
<reference evidence="3" key="1">
    <citation type="submission" date="2020-04" db="EMBL/GenBank/DDBJ databases">
        <authorList>
            <person name="Zhang T."/>
        </authorList>
    </citation>
    <scope>NUCLEOTIDE SEQUENCE</scope>
    <source>
        <strain evidence="3">HKST-UBA02</strain>
    </source>
</reference>
<name>A0A956SFM6_UNCEI</name>
<accession>A0A956SFM6</accession>
<gene>
    <name evidence="3" type="ORF">KDA27_23955</name>
</gene>
<feature type="domain" description="Aminotransferase class V" evidence="2">
    <location>
        <begin position="53"/>
        <end position="284"/>
    </location>
</feature>
<sequence length="400" mass="44630">MQPHRSSHAVHWTLDPEVVFLNHGSFGACPRPVLAYQQSLRDELELEPLRFLDERAMSLWAQVRAEVSEFVGADPEGLVFVRNATVGVNTGLAAFANFEMREGDEILVTDHEYRASRNAADWFAERCGARVVPFHVPFPLESEDEVVDAVFSAVTPRTRFALLDHITSQTGLVFPIERLVRGLRERGIETVVDGAHGPGMVPLRLDEIGAAFYTGNCHKWLCTPKGAGILYVREDWRERTRPLVISHGATAPRGDRSRLHAEFDWIGTDDPTAVLSIGESIRFLGGLLPGGWDELMSRNRELALESRRIICDALGVSIPAPESMIGTLAAVPLPAFDGPPPGPPTYVDPVQKELFDQHRIEVPIIPWPEWPSRIVRTSSQLYNHPSESEYLAETLRRRIG</sequence>
<dbReference type="PROSITE" id="PS51257">
    <property type="entry name" value="PROKAR_LIPOPROTEIN"/>
    <property type="match status" value="1"/>
</dbReference>
<organism evidence="3 4">
    <name type="scientific">Eiseniibacteriota bacterium</name>
    <dbReference type="NCBI Taxonomy" id="2212470"/>
    <lineage>
        <taxon>Bacteria</taxon>
        <taxon>Candidatus Eiseniibacteriota</taxon>
    </lineage>
</organism>
<keyword evidence="3" id="KW-0808">Transferase</keyword>
<dbReference type="InterPro" id="IPR015422">
    <property type="entry name" value="PyrdxlP-dep_Trfase_small"/>
</dbReference>
<evidence type="ECO:0000259" key="2">
    <source>
        <dbReference type="Pfam" id="PF00266"/>
    </source>
</evidence>